<proteinExistence type="predicted"/>
<dbReference type="Gene3D" id="3.30.60.90">
    <property type="match status" value="1"/>
</dbReference>
<dbReference type="GO" id="GO:0008270">
    <property type="term" value="F:zinc ion binding"/>
    <property type="evidence" value="ECO:0007669"/>
    <property type="project" value="UniProtKB-KW"/>
</dbReference>
<reference evidence="6 7" key="1">
    <citation type="submission" date="2008-07" db="EMBL/GenBank/DDBJ databases">
        <authorList>
            <person name="El-Sayed N."/>
            <person name="Caler E."/>
            <person name="Inman J."/>
            <person name="Amedeo P."/>
            <person name="Hass B."/>
            <person name="Wortman J."/>
        </authorList>
    </citation>
    <scope>NUCLEOTIDE SEQUENCE [LARGE SCALE GENOMIC DNA]</scope>
    <source>
        <strain evidence="7">ATCC 50983 / TXsc</strain>
    </source>
</reference>
<keyword evidence="7" id="KW-1185">Reference proteome</keyword>
<dbReference type="InParanoid" id="C5LDH5"/>
<evidence type="ECO:0000313" key="7">
    <source>
        <dbReference type="Proteomes" id="UP000007800"/>
    </source>
</evidence>
<dbReference type="InterPro" id="IPR052260">
    <property type="entry name" value="Autophagy_Rcpt_SigReg"/>
</dbReference>
<gene>
    <name evidence="6" type="ORF">Pmar_PMAR027947</name>
</gene>
<dbReference type="EMBL" id="GG680969">
    <property type="protein sequence ID" value="EER05307.1"/>
    <property type="molecule type" value="Genomic_DNA"/>
</dbReference>
<dbReference type="PROSITE" id="PS01357">
    <property type="entry name" value="ZF_ZZ_1"/>
    <property type="match status" value="1"/>
</dbReference>
<dbReference type="InterPro" id="IPR043145">
    <property type="entry name" value="Znf_ZZ_sf"/>
</dbReference>
<keyword evidence="3" id="KW-0862">Zinc</keyword>
<keyword evidence="2 4" id="KW-0863">Zinc-finger</keyword>
<dbReference type="PANTHER" id="PTHR15090">
    <property type="entry name" value="SEQUESTOSOME 1-RELATED"/>
    <property type="match status" value="1"/>
</dbReference>
<feature type="domain" description="ZZ-type" evidence="5">
    <location>
        <begin position="49"/>
        <end position="104"/>
    </location>
</feature>
<dbReference type="RefSeq" id="XP_002773491.1">
    <property type="nucleotide sequence ID" value="XM_002773445.1"/>
</dbReference>
<dbReference type="PROSITE" id="PS50135">
    <property type="entry name" value="ZF_ZZ_2"/>
    <property type="match status" value="1"/>
</dbReference>
<name>C5LDH5_PERM5</name>
<protein>
    <recommendedName>
        <fullName evidence="5">ZZ-type domain-containing protein</fullName>
    </recommendedName>
</protein>
<accession>C5LDH5</accession>
<evidence type="ECO:0000256" key="4">
    <source>
        <dbReference type="PROSITE-ProRule" id="PRU00228"/>
    </source>
</evidence>
<dbReference type="CDD" id="cd02249">
    <property type="entry name" value="ZZ"/>
    <property type="match status" value="1"/>
</dbReference>
<sequence>MSLTRFVLKLNYRDECVRSEQSMGTGLDLIRIFSGAGARDSFAVDAGVHLGIECDCCEELPIVGPRYRCAVCADFDLCATCYKKPTNKQHRTDHCFTLIAKPVTLWSVKTREPRGVPLGDLPCEMCHNRGQGGARYTLRSLFATPMRDAHFCTECYKAMLEKEARILRSASDIRGASWSEQSSDVLREIMQAVSEREREPYESMWAEEPPREPQVHDRFLAVRLE</sequence>
<evidence type="ECO:0000256" key="2">
    <source>
        <dbReference type="ARBA" id="ARBA00022771"/>
    </source>
</evidence>
<dbReference type="SMART" id="SM00291">
    <property type="entry name" value="ZnF_ZZ"/>
    <property type="match status" value="1"/>
</dbReference>
<dbReference type="Pfam" id="PF00569">
    <property type="entry name" value="ZZ"/>
    <property type="match status" value="1"/>
</dbReference>
<dbReference type="OrthoDB" id="313562at2759"/>
<keyword evidence="1" id="KW-0479">Metal-binding</keyword>
<organism evidence="7">
    <name type="scientific">Perkinsus marinus (strain ATCC 50983 / TXsc)</name>
    <dbReference type="NCBI Taxonomy" id="423536"/>
    <lineage>
        <taxon>Eukaryota</taxon>
        <taxon>Sar</taxon>
        <taxon>Alveolata</taxon>
        <taxon>Perkinsozoa</taxon>
        <taxon>Perkinsea</taxon>
        <taxon>Perkinsida</taxon>
        <taxon>Perkinsidae</taxon>
        <taxon>Perkinsus</taxon>
    </lineage>
</organism>
<dbReference type="InterPro" id="IPR000433">
    <property type="entry name" value="Znf_ZZ"/>
</dbReference>
<evidence type="ECO:0000256" key="3">
    <source>
        <dbReference type="ARBA" id="ARBA00022833"/>
    </source>
</evidence>
<dbReference type="PANTHER" id="PTHR15090:SF8">
    <property type="entry name" value="ZZ-TYPE ZINC FINGER-CONTAINING PROTEIN"/>
    <property type="match status" value="1"/>
</dbReference>
<evidence type="ECO:0000313" key="6">
    <source>
        <dbReference type="EMBL" id="EER05307.1"/>
    </source>
</evidence>
<evidence type="ECO:0000259" key="5">
    <source>
        <dbReference type="PROSITE" id="PS50135"/>
    </source>
</evidence>
<dbReference type="Proteomes" id="UP000007800">
    <property type="component" value="Unassembled WGS sequence"/>
</dbReference>
<dbReference type="SUPFAM" id="SSF57850">
    <property type="entry name" value="RING/U-box"/>
    <property type="match status" value="1"/>
</dbReference>
<evidence type="ECO:0000256" key="1">
    <source>
        <dbReference type="ARBA" id="ARBA00022723"/>
    </source>
</evidence>
<dbReference type="AlphaFoldDB" id="C5LDH5"/>
<dbReference type="GeneID" id="9041079"/>